<dbReference type="EMBL" id="NVVJ01000036">
    <property type="protein sequence ID" value="PCJ23627.1"/>
    <property type="molecule type" value="Genomic_DNA"/>
</dbReference>
<evidence type="ECO:0000256" key="3">
    <source>
        <dbReference type="ARBA" id="ARBA00023125"/>
    </source>
</evidence>
<keyword evidence="3" id="KW-0238">DNA-binding</keyword>
<comment type="similarity">
    <text evidence="1">Belongs to the BlaI transcriptional regulatory family.</text>
</comment>
<name>A0A2A5AWE0_9GAMM</name>
<accession>A0A2A5AWE0</accession>
<evidence type="ECO:0000256" key="2">
    <source>
        <dbReference type="ARBA" id="ARBA00023015"/>
    </source>
</evidence>
<evidence type="ECO:0000313" key="5">
    <source>
        <dbReference type="EMBL" id="PCJ23627.1"/>
    </source>
</evidence>
<reference evidence="6" key="1">
    <citation type="submission" date="2017-08" db="EMBL/GenBank/DDBJ databases">
        <title>A dynamic microbial community with high functional redundancy inhabits the cold, oxic subseafloor aquifer.</title>
        <authorList>
            <person name="Tully B.J."/>
            <person name="Wheat C.G."/>
            <person name="Glazer B.T."/>
            <person name="Huber J.A."/>
        </authorList>
    </citation>
    <scope>NUCLEOTIDE SEQUENCE [LARGE SCALE GENOMIC DNA]</scope>
</reference>
<dbReference type="InterPro" id="IPR036388">
    <property type="entry name" value="WH-like_DNA-bd_sf"/>
</dbReference>
<dbReference type="Pfam" id="PF03965">
    <property type="entry name" value="Penicillinase_R"/>
    <property type="match status" value="1"/>
</dbReference>
<keyword evidence="4" id="KW-0804">Transcription</keyword>
<dbReference type="PIRSF" id="PIRSF019455">
    <property type="entry name" value="CopR_AtkY"/>
    <property type="match status" value="1"/>
</dbReference>
<evidence type="ECO:0000256" key="1">
    <source>
        <dbReference type="ARBA" id="ARBA00011046"/>
    </source>
</evidence>
<dbReference type="Gene3D" id="1.10.10.10">
    <property type="entry name" value="Winged helix-like DNA-binding domain superfamily/Winged helix DNA-binding domain"/>
    <property type="match status" value="1"/>
</dbReference>
<evidence type="ECO:0000256" key="4">
    <source>
        <dbReference type="ARBA" id="ARBA00023163"/>
    </source>
</evidence>
<dbReference type="GO" id="GO:0045892">
    <property type="term" value="P:negative regulation of DNA-templated transcription"/>
    <property type="evidence" value="ECO:0007669"/>
    <property type="project" value="InterPro"/>
</dbReference>
<dbReference type="InterPro" id="IPR036390">
    <property type="entry name" value="WH_DNA-bd_sf"/>
</dbReference>
<organism evidence="5 6">
    <name type="scientific">SAR86 cluster bacterium</name>
    <dbReference type="NCBI Taxonomy" id="2030880"/>
    <lineage>
        <taxon>Bacteria</taxon>
        <taxon>Pseudomonadati</taxon>
        <taxon>Pseudomonadota</taxon>
        <taxon>Gammaproteobacteria</taxon>
        <taxon>SAR86 cluster</taxon>
    </lineage>
</organism>
<evidence type="ECO:0000313" key="6">
    <source>
        <dbReference type="Proteomes" id="UP000218327"/>
    </source>
</evidence>
<dbReference type="Proteomes" id="UP000218327">
    <property type="component" value="Unassembled WGS sequence"/>
</dbReference>
<dbReference type="GO" id="GO:0003677">
    <property type="term" value="F:DNA binding"/>
    <property type="evidence" value="ECO:0007669"/>
    <property type="project" value="UniProtKB-KW"/>
</dbReference>
<comment type="caution">
    <text evidence="5">The sequence shown here is derived from an EMBL/GenBank/DDBJ whole genome shotgun (WGS) entry which is preliminary data.</text>
</comment>
<dbReference type="SUPFAM" id="SSF46785">
    <property type="entry name" value="Winged helix' DNA-binding domain"/>
    <property type="match status" value="1"/>
</dbReference>
<protein>
    <submittedName>
        <fullName evidence="5">CopY family transcriptional regulator</fullName>
    </submittedName>
</protein>
<dbReference type="AlphaFoldDB" id="A0A2A5AWE0"/>
<gene>
    <name evidence="5" type="ORF">COA96_11295</name>
</gene>
<keyword evidence="2" id="KW-0805">Transcription regulation</keyword>
<proteinExistence type="inferred from homology"/>
<dbReference type="InterPro" id="IPR005650">
    <property type="entry name" value="BlaI_family"/>
</dbReference>
<sequence>MSNAILLSRRERQIMDVLYKFEGASVKEVQENIVDAPSYSAVRTLLQKLKDKGHISHKERGKKYVYYPVVKHKKASRSALSGIISTFFRDSTFIAMNSLLEMSTNDMTDEELEKLEQLIQEKKSKNI</sequence>